<organism evidence="1 2">
    <name type="scientific">Sesamum angolense</name>
    <dbReference type="NCBI Taxonomy" id="2727404"/>
    <lineage>
        <taxon>Eukaryota</taxon>
        <taxon>Viridiplantae</taxon>
        <taxon>Streptophyta</taxon>
        <taxon>Embryophyta</taxon>
        <taxon>Tracheophyta</taxon>
        <taxon>Spermatophyta</taxon>
        <taxon>Magnoliopsida</taxon>
        <taxon>eudicotyledons</taxon>
        <taxon>Gunneridae</taxon>
        <taxon>Pentapetalae</taxon>
        <taxon>asterids</taxon>
        <taxon>lamiids</taxon>
        <taxon>Lamiales</taxon>
        <taxon>Pedaliaceae</taxon>
        <taxon>Sesamum</taxon>
    </lineage>
</organism>
<evidence type="ECO:0008006" key="3">
    <source>
        <dbReference type="Google" id="ProtNLM"/>
    </source>
</evidence>
<accession>A0AAE1W8B7</accession>
<evidence type="ECO:0000313" key="2">
    <source>
        <dbReference type="Proteomes" id="UP001289374"/>
    </source>
</evidence>
<protein>
    <recommendedName>
        <fullName evidence="3">Ty3-gypsy retrotransposon protein</fullName>
    </recommendedName>
</protein>
<keyword evidence="2" id="KW-1185">Reference proteome</keyword>
<sequence>MPMGYQLSKFQQFDGKGNPKQHVAHFIETCNNVGTYDDHLVKQFVRSLKGNTFDWYTDLEAGSIDGWEQLEQEFSIASTTPDELSAWLSLQILANGKNQPLIISIDGGI</sequence>
<dbReference type="EMBL" id="JACGWL010000014">
    <property type="protein sequence ID" value="KAK4388603.1"/>
    <property type="molecule type" value="Genomic_DNA"/>
</dbReference>
<dbReference type="PANTHER" id="PTHR33437">
    <property type="entry name" value="OS06G0361200 PROTEIN"/>
    <property type="match status" value="1"/>
</dbReference>
<dbReference type="AlphaFoldDB" id="A0AAE1W8B7"/>
<name>A0AAE1W8B7_9LAMI</name>
<dbReference type="Proteomes" id="UP001289374">
    <property type="component" value="Unassembled WGS sequence"/>
</dbReference>
<comment type="caution">
    <text evidence="1">The sequence shown here is derived from an EMBL/GenBank/DDBJ whole genome shotgun (WGS) entry which is preliminary data.</text>
</comment>
<gene>
    <name evidence="1" type="ORF">Sango_2466900</name>
</gene>
<reference evidence="1" key="1">
    <citation type="submission" date="2020-06" db="EMBL/GenBank/DDBJ databases">
        <authorList>
            <person name="Li T."/>
            <person name="Hu X."/>
            <person name="Zhang T."/>
            <person name="Song X."/>
            <person name="Zhang H."/>
            <person name="Dai N."/>
            <person name="Sheng W."/>
            <person name="Hou X."/>
            <person name="Wei L."/>
        </authorList>
    </citation>
    <scope>NUCLEOTIDE SEQUENCE</scope>
    <source>
        <strain evidence="1">K16</strain>
        <tissue evidence="1">Leaf</tissue>
    </source>
</reference>
<reference evidence="1" key="2">
    <citation type="journal article" date="2024" name="Plant">
        <title>Genomic evolution and insights into agronomic trait innovations of Sesamum species.</title>
        <authorList>
            <person name="Miao H."/>
            <person name="Wang L."/>
            <person name="Qu L."/>
            <person name="Liu H."/>
            <person name="Sun Y."/>
            <person name="Le M."/>
            <person name="Wang Q."/>
            <person name="Wei S."/>
            <person name="Zheng Y."/>
            <person name="Lin W."/>
            <person name="Duan Y."/>
            <person name="Cao H."/>
            <person name="Xiong S."/>
            <person name="Wang X."/>
            <person name="Wei L."/>
            <person name="Li C."/>
            <person name="Ma Q."/>
            <person name="Ju M."/>
            <person name="Zhao R."/>
            <person name="Li G."/>
            <person name="Mu C."/>
            <person name="Tian Q."/>
            <person name="Mei H."/>
            <person name="Zhang T."/>
            <person name="Gao T."/>
            <person name="Zhang H."/>
        </authorList>
    </citation>
    <scope>NUCLEOTIDE SEQUENCE</scope>
    <source>
        <strain evidence="1">K16</strain>
    </source>
</reference>
<proteinExistence type="predicted"/>
<evidence type="ECO:0000313" key="1">
    <source>
        <dbReference type="EMBL" id="KAK4388603.1"/>
    </source>
</evidence>